<feature type="compositionally biased region" description="Low complexity" evidence="16">
    <location>
        <begin position="74"/>
        <end position="89"/>
    </location>
</feature>
<dbReference type="Gene3D" id="3.30.310.10">
    <property type="entry name" value="TATA-Binding Protein"/>
    <property type="match status" value="1"/>
</dbReference>
<evidence type="ECO:0000256" key="5">
    <source>
        <dbReference type="ARBA" id="ARBA00008378"/>
    </source>
</evidence>
<dbReference type="Gene3D" id="3.30.420.10">
    <property type="entry name" value="Ribonuclease H-like superfamily/Ribonuclease H"/>
    <property type="match status" value="1"/>
</dbReference>
<evidence type="ECO:0000256" key="13">
    <source>
        <dbReference type="ARBA" id="ARBA00022842"/>
    </source>
</evidence>
<dbReference type="Proteomes" id="UP000664256">
    <property type="component" value="Unassembled WGS sequence"/>
</dbReference>
<evidence type="ECO:0000256" key="9">
    <source>
        <dbReference type="ARBA" id="ARBA00022722"/>
    </source>
</evidence>
<dbReference type="InterPro" id="IPR004641">
    <property type="entry name" value="RNase_HIII"/>
</dbReference>
<keyword evidence="13 14" id="KW-0460">Magnesium</keyword>
<dbReference type="GO" id="GO:0004523">
    <property type="term" value="F:RNA-DNA hybrid ribonuclease activity"/>
    <property type="evidence" value="ECO:0007669"/>
    <property type="project" value="UniProtKB-EC"/>
</dbReference>
<comment type="caution">
    <text evidence="18">The sequence shown here is derived from an EMBL/GenBank/DDBJ whole genome shotgun (WGS) entry which is preliminary data.</text>
</comment>
<evidence type="ECO:0000256" key="1">
    <source>
        <dbReference type="ARBA" id="ARBA00000077"/>
    </source>
</evidence>
<dbReference type="HAMAP" id="MF_00053">
    <property type="entry name" value="RNase_HIII"/>
    <property type="match status" value="1"/>
</dbReference>
<sequence>MNTIVLKLSKIQLDQLKAHYAPFTVPTKTPYTLFVAKKSGVTITGYTSGKVMFQGTNAQSEASKWDNKNATVASNTSKKNTSTSNGKNNLPTGGLPKDFAKKSIIGSDEVGNGSYFGPLVVCAVYAASENLAYLKEIGVKDSKMLTDKEIRQLAPKIEAVVPFQKLIVTPKKYNEIQPKYNAVRMKVALHNQAIYLLQQKIAPVKEEGILIDQFTSEANYRKYLQQEKNQVTKNLYFVTKGEQYHLAVAAASILCRASFLAELDAASMKLGFVVPSGAGSKSDQVAAKILQQGGITLLAQYAKLHFANTQKAQKLARY</sequence>
<dbReference type="InterPro" id="IPR036397">
    <property type="entry name" value="RNaseH_sf"/>
</dbReference>
<evidence type="ECO:0000256" key="15">
    <source>
        <dbReference type="PROSITE-ProRule" id="PRU01319"/>
    </source>
</evidence>
<evidence type="ECO:0000256" key="14">
    <source>
        <dbReference type="HAMAP-Rule" id="MF_00053"/>
    </source>
</evidence>
<feature type="region of interest" description="Disordered" evidence="16">
    <location>
        <begin position="64"/>
        <end position="94"/>
    </location>
</feature>
<feature type="binding site" evidence="14 15">
    <location>
        <position position="108"/>
    </location>
    <ligand>
        <name>a divalent metal cation</name>
        <dbReference type="ChEBI" id="CHEBI:60240"/>
    </ligand>
</feature>
<organism evidence="18 19">
    <name type="scientific">Candidatus Enterococcus myersii</name>
    <dbReference type="NCBI Taxonomy" id="2815322"/>
    <lineage>
        <taxon>Bacteria</taxon>
        <taxon>Bacillati</taxon>
        <taxon>Bacillota</taxon>
        <taxon>Bacilli</taxon>
        <taxon>Lactobacillales</taxon>
        <taxon>Enterococcaceae</taxon>
        <taxon>Enterococcus</taxon>
    </lineage>
</organism>
<evidence type="ECO:0000256" key="3">
    <source>
        <dbReference type="ARBA" id="ARBA00004065"/>
    </source>
</evidence>
<evidence type="ECO:0000256" key="10">
    <source>
        <dbReference type="ARBA" id="ARBA00022723"/>
    </source>
</evidence>
<dbReference type="Pfam" id="PF11858">
    <property type="entry name" value="DUF3378"/>
    <property type="match status" value="1"/>
</dbReference>
<comment type="cofactor">
    <cofactor evidence="2">
        <name>Mg(2+)</name>
        <dbReference type="ChEBI" id="CHEBI:18420"/>
    </cofactor>
</comment>
<feature type="binding site" evidence="14 15">
    <location>
        <position position="212"/>
    </location>
    <ligand>
        <name>a divalent metal cation</name>
        <dbReference type="ChEBI" id="CHEBI:60240"/>
    </ligand>
</feature>
<dbReference type="InterPro" id="IPR012295">
    <property type="entry name" value="TBP_dom_sf"/>
</dbReference>
<dbReference type="CDD" id="cd14796">
    <property type="entry name" value="RNAse_HIII_N"/>
    <property type="match status" value="1"/>
</dbReference>
<dbReference type="PIRSF" id="PIRSF037748">
    <property type="entry name" value="RnhC"/>
    <property type="match status" value="1"/>
</dbReference>
<evidence type="ECO:0000256" key="11">
    <source>
        <dbReference type="ARBA" id="ARBA00022759"/>
    </source>
</evidence>
<comment type="cofactor">
    <cofactor evidence="14 15">
        <name>Mn(2+)</name>
        <dbReference type="ChEBI" id="CHEBI:29035"/>
    </cofactor>
    <cofactor evidence="14 15">
        <name>Mg(2+)</name>
        <dbReference type="ChEBI" id="CHEBI:18420"/>
    </cofactor>
    <text evidence="14 15">Manganese or magnesium. Binds 1 divalent metal ion per monomer in the absence of substrate. May bind a second metal ion after substrate binding.</text>
</comment>
<reference evidence="18 19" key="1">
    <citation type="submission" date="2021-03" db="EMBL/GenBank/DDBJ databases">
        <title>Enterococcal diversity collection.</title>
        <authorList>
            <person name="Gilmore M.S."/>
            <person name="Schwartzman J."/>
            <person name="Van Tyne D."/>
            <person name="Martin M."/>
            <person name="Earl A.M."/>
            <person name="Manson A.L."/>
            <person name="Straub T."/>
            <person name="Salamzade R."/>
            <person name="Saavedra J."/>
            <person name="Lebreton F."/>
            <person name="Prichula J."/>
            <person name="Schaufler K."/>
            <person name="Gaca A."/>
            <person name="Sgardioli B."/>
            <person name="Wagenaar J."/>
            <person name="Strong T."/>
        </authorList>
    </citation>
    <scope>NUCLEOTIDE SEQUENCE [LARGE SCALE GENOMIC DNA]</scope>
    <source>
        <strain evidence="18 19">MJM12</strain>
    </source>
</reference>
<dbReference type="NCBIfam" id="TIGR00716">
    <property type="entry name" value="rnhC"/>
    <property type="match status" value="1"/>
</dbReference>
<name>A0ABS3HA76_9ENTE</name>
<evidence type="ECO:0000256" key="8">
    <source>
        <dbReference type="ARBA" id="ARBA00022490"/>
    </source>
</evidence>
<evidence type="ECO:0000256" key="7">
    <source>
        <dbReference type="ARBA" id="ARBA00021407"/>
    </source>
</evidence>
<feature type="domain" description="RNase H type-2" evidence="17">
    <location>
        <begin position="102"/>
        <end position="318"/>
    </location>
</feature>
<dbReference type="SUPFAM" id="SSF53098">
    <property type="entry name" value="Ribonuclease H-like"/>
    <property type="match status" value="1"/>
</dbReference>
<proteinExistence type="inferred from homology"/>
<evidence type="ECO:0000256" key="2">
    <source>
        <dbReference type="ARBA" id="ARBA00001946"/>
    </source>
</evidence>
<dbReference type="InterPro" id="IPR001352">
    <property type="entry name" value="RNase_HII/HIII"/>
</dbReference>
<dbReference type="EC" id="3.1.26.4" evidence="6 14"/>
<dbReference type="InterPro" id="IPR012337">
    <property type="entry name" value="RNaseH-like_sf"/>
</dbReference>
<dbReference type="InterPro" id="IPR024567">
    <property type="entry name" value="RNase_HII/HIII_dom"/>
</dbReference>
<comment type="subcellular location">
    <subcellularLocation>
        <location evidence="4 14">Cytoplasm</location>
    </subcellularLocation>
</comment>
<dbReference type="EMBL" id="JAFLVT010000018">
    <property type="protein sequence ID" value="MBO0450365.1"/>
    <property type="molecule type" value="Genomic_DNA"/>
</dbReference>
<evidence type="ECO:0000259" key="17">
    <source>
        <dbReference type="PROSITE" id="PS51975"/>
    </source>
</evidence>
<evidence type="ECO:0000256" key="6">
    <source>
        <dbReference type="ARBA" id="ARBA00012180"/>
    </source>
</evidence>
<evidence type="ECO:0000256" key="16">
    <source>
        <dbReference type="SAM" id="MobiDB-lite"/>
    </source>
</evidence>
<keyword evidence="11 14" id="KW-0255">Endonuclease</keyword>
<dbReference type="InterPro" id="IPR024568">
    <property type="entry name" value="RNase_HIII_N"/>
</dbReference>
<keyword evidence="8 14" id="KW-0963">Cytoplasm</keyword>
<dbReference type="PANTHER" id="PTHR10954:SF23">
    <property type="entry name" value="RIBONUCLEASE"/>
    <property type="match status" value="1"/>
</dbReference>
<dbReference type="RefSeq" id="WP_206905171.1">
    <property type="nucleotide sequence ID" value="NZ_JAFLVT010000018.1"/>
</dbReference>
<comment type="function">
    <text evidence="3 14">Endonuclease that specifically degrades the RNA of RNA-DNA hybrids.</text>
</comment>
<keyword evidence="9 14" id="KW-0540">Nuclease</keyword>
<keyword evidence="12 14" id="KW-0378">Hydrolase</keyword>
<feature type="compositionally biased region" description="Polar residues" evidence="16">
    <location>
        <begin position="64"/>
        <end position="73"/>
    </location>
</feature>
<evidence type="ECO:0000313" key="18">
    <source>
        <dbReference type="EMBL" id="MBO0450365.1"/>
    </source>
</evidence>
<comment type="catalytic activity">
    <reaction evidence="1 14 15">
        <text>Endonucleolytic cleavage to 5'-phosphomonoester.</text>
        <dbReference type="EC" id="3.1.26.4"/>
    </reaction>
</comment>
<dbReference type="PROSITE" id="PS51975">
    <property type="entry name" value="RNASE_H_2"/>
    <property type="match status" value="1"/>
</dbReference>
<gene>
    <name evidence="14" type="primary">rnhC</name>
    <name evidence="18" type="ORF">JZO76_12630</name>
</gene>
<keyword evidence="19" id="KW-1185">Reference proteome</keyword>
<feature type="binding site" evidence="14 15">
    <location>
        <position position="109"/>
    </location>
    <ligand>
        <name>a divalent metal cation</name>
        <dbReference type="ChEBI" id="CHEBI:60240"/>
    </ligand>
</feature>
<protein>
    <recommendedName>
        <fullName evidence="7 14">Ribonuclease HIII</fullName>
        <shortName evidence="14">RNase HIII</shortName>
        <ecNumber evidence="6 14">3.1.26.4</ecNumber>
    </recommendedName>
</protein>
<keyword evidence="10 14" id="KW-0479">Metal-binding</keyword>
<evidence type="ECO:0000313" key="19">
    <source>
        <dbReference type="Proteomes" id="UP000664256"/>
    </source>
</evidence>
<evidence type="ECO:0000256" key="12">
    <source>
        <dbReference type="ARBA" id="ARBA00022801"/>
    </source>
</evidence>
<dbReference type="PANTHER" id="PTHR10954">
    <property type="entry name" value="RIBONUCLEASE H2 SUBUNIT A"/>
    <property type="match status" value="1"/>
</dbReference>
<dbReference type="CDD" id="cd06590">
    <property type="entry name" value="RNase_HII_bacteria_HIII_like"/>
    <property type="match status" value="1"/>
</dbReference>
<accession>A0ABS3HA76</accession>
<dbReference type="Pfam" id="PF01351">
    <property type="entry name" value="RNase_HII"/>
    <property type="match status" value="1"/>
</dbReference>
<evidence type="ECO:0000256" key="4">
    <source>
        <dbReference type="ARBA" id="ARBA00004496"/>
    </source>
</evidence>
<comment type="similarity">
    <text evidence="5 14">Belongs to the RNase HII family. RnhC subfamily.</text>
</comment>